<evidence type="ECO:0000256" key="17">
    <source>
        <dbReference type="ARBA" id="ARBA00044112"/>
    </source>
</evidence>
<keyword evidence="10" id="KW-0159">Chromosome partition</keyword>
<keyword evidence="6" id="KW-0963">Cytoplasm</keyword>
<keyword evidence="15" id="KW-0131">Cell cycle</keyword>
<proteinExistence type="inferred from homology"/>
<evidence type="ECO:0000256" key="15">
    <source>
        <dbReference type="ARBA" id="ARBA00023306"/>
    </source>
</evidence>
<keyword evidence="12" id="KW-0175">Coiled coil</keyword>
<evidence type="ECO:0000256" key="9">
    <source>
        <dbReference type="ARBA" id="ARBA00022776"/>
    </source>
</evidence>
<keyword evidence="21" id="KW-1185">Reference proteome</keyword>
<keyword evidence="11" id="KW-0995">Kinetochore</keyword>
<evidence type="ECO:0000256" key="4">
    <source>
        <dbReference type="ARBA" id="ARBA00008491"/>
    </source>
</evidence>
<keyword evidence="14" id="KW-0539">Nucleus</keyword>
<comment type="similarity">
    <text evidence="4">Belongs to the DASH complex SPC34 family.</text>
</comment>
<dbReference type="KEGG" id="erc:Ecym_8089"/>
<evidence type="ECO:0000256" key="14">
    <source>
        <dbReference type="ARBA" id="ARBA00023242"/>
    </source>
</evidence>
<keyword evidence="16" id="KW-0137">Centromere</keyword>
<dbReference type="InParanoid" id="G8JX10"/>
<keyword evidence="7" id="KW-0132">Cell division</keyword>
<dbReference type="GO" id="GO:1990758">
    <property type="term" value="P:mitotic sister chromatid biorientation"/>
    <property type="evidence" value="ECO:0007669"/>
    <property type="project" value="EnsemblFungi"/>
</dbReference>
<keyword evidence="13" id="KW-0206">Cytoskeleton</keyword>
<gene>
    <name evidence="20" type="ordered locus">Ecym_8089</name>
</gene>
<evidence type="ECO:0000256" key="8">
    <source>
        <dbReference type="ARBA" id="ARBA00022701"/>
    </source>
</evidence>
<dbReference type="FunCoup" id="G8JX10">
    <property type="interactions" value="42"/>
</dbReference>
<evidence type="ECO:0000256" key="5">
    <source>
        <dbReference type="ARBA" id="ARBA00022454"/>
    </source>
</evidence>
<feature type="region of interest" description="Disordered" evidence="19">
    <location>
        <begin position="279"/>
        <end position="299"/>
    </location>
</feature>
<keyword evidence="5" id="KW-0158">Chromosome</keyword>
<evidence type="ECO:0000256" key="6">
    <source>
        <dbReference type="ARBA" id="ARBA00022490"/>
    </source>
</evidence>
<evidence type="ECO:0000256" key="7">
    <source>
        <dbReference type="ARBA" id="ARBA00022618"/>
    </source>
</evidence>
<dbReference type="GO" id="GO:1990976">
    <property type="term" value="P:protein transport along microtubule to mitotic spindle pole body"/>
    <property type="evidence" value="ECO:0007669"/>
    <property type="project" value="EnsemblFungi"/>
</dbReference>
<dbReference type="STRING" id="931890.G8JX10"/>
<dbReference type="GeneID" id="11471483"/>
<evidence type="ECO:0000256" key="1">
    <source>
        <dbReference type="ARBA" id="ARBA00004123"/>
    </source>
</evidence>
<evidence type="ECO:0000256" key="3">
    <source>
        <dbReference type="ARBA" id="ARBA00004629"/>
    </source>
</evidence>
<accession>G8JX10</accession>
<organism evidence="20 21">
    <name type="scientific">Eremothecium cymbalariae (strain CBS 270.75 / DBVPG 7215 / KCTC 17166 / NRRL Y-17582)</name>
    <name type="common">Yeast</name>
    <dbReference type="NCBI Taxonomy" id="931890"/>
    <lineage>
        <taxon>Eukaryota</taxon>
        <taxon>Fungi</taxon>
        <taxon>Dikarya</taxon>
        <taxon>Ascomycota</taxon>
        <taxon>Saccharomycotina</taxon>
        <taxon>Saccharomycetes</taxon>
        <taxon>Saccharomycetales</taxon>
        <taxon>Saccharomycetaceae</taxon>
        <taxon>Eremothecium</taxon>
    </lineage>
</organism>
<evidence type="ECO:0000256" key="13">
    <source>
        <dbReference type="ARBA" id="ARBA00023212"/>
    </source>
</evidence>
<keyword evidence="8" id="KW-0493">Microtubule</keyword>
<dbReference type="AlphaFoldDB" id="G8JX10"/>
<dbReference type="GO" id="GO:0005876">
    <property type="term" value="C:spindle microtubule"/>
    <property type="evidence" value="ECO:0007669"/>
    <property type="project" value="InterPro"/>
</dbReference>
<sequence>MLSSVVKKTTNFTLIRSCTDRVINNSQNSQLTIYQRDQYKMSESLQYCLDQIKQSADSISTLYFKPPGIFQNALVHSSTTSYADIITRLIRDGDPIDELSLFSVESEGKIRRKDGKVGVYDHLTERAASLKRNRLLGLPEETPIVRVPKEFYLRQHDLVTKKKEKHNRDFNFDEYSQESGGMFDVLLKTFTADTEAKNLLYALQNGSVITDEGLSSRRKTMFVEDFAADLVLRLLHEIVTQWPLNEYRAKYNRLLSMYQDIHEDIQKLRAQVDAQESRLQSQEAITDAEDDYEASSEPSSGVALLIQQELDEIKTLEREIGQLKYHSSE</sequence>
<dbReference type="OrthoDB" id="10016597at2759"/>
<dbReference type="GO" id="GO:0051301">
    <property type="term" value="P:cell division"/>
    <property type="evidence" value="ECO:0007669"/>
    <property type="project" value="UniProtKB-KW"/>
</dbReference>
<protein>
    <recommendedName>
        <fullName evidence="17">DASH complex subunit SPC34</fullName>
    </recommendedName>
    <alternativeName>
        <fullName evidence="18">Outer kinetochore protein SPC34</fullName>
    </alternativeName>
</protein>
<evidence type="ECO:0000256" key="12">
    <source>
        <dbReference type="ARBA" id="ARBA00023054"/>
    </source>
</evidence>
<dbReference type="Proteomes" id="UP000006790">
    <property type="component" value="Chromosome 8"/>
</dbReference>
<evidence type="ECO:0000256" key="19">
    <source>
        <dbReference type="SAM" id="MobiDB-lite"/>
    </source>
</evidence>
<dbReference type="eggNOG" id="ENOG502QSS0">
    <property type="taxonomic scope" value="Eukaryota"/>
</dbReference>
<evidence type="ECO:0000256" key="2">
    <source>
        <dbReference type="ARBA" id="ARBA00004186"/>
    </source>
</evidence>
<dbReference type="EMBL" id="CP002504">
    <property type="protein sequence ID" value="AET41384.1"/>
    <property type="molecule type" value="Genomic_DNA"/>
</dbReference>
<evidence type="ECO:0000313" key="20">
    <source>
        <dbReference type="EMBL" id="AET41384.1"/>
    </source>
</evidence>
<comment type="subcellular location">
    <subcellularLocation>
        <location evidence="3">Chromosome</location>
        <location evidence="3">Centromere</location>
        <location evidence="3">Kinetochore</location>
    </subcellularLocation>
    <subcellularLocation>
        <location evidence="2">Cytoplasm</location>
        <location evidence="2">Cytoskeleton</location>
        <location evidence="2">Spindle</location>
    </subcellularLocation>
    <subcellularLocation>
        <location evidence="1">Nucleus</location>
    </subcellularLocation>
</comment>
<dbReference type="InterPro" id="IPR013966">
    <property type="entry name" value="Spc34"/>
</dbReference>
<dbReference type="GO" id="GO:0031116">
    <property type="term" value="P:positive regulation of microtubule polymerization"/>
    <property type="evidence" value="ECO:0007669"/>
    <property type="project" value="EnsemblFungi"/>
</dbReference>
<dbReference type="GO" id="GO:0042729">
    <property type="term" value="C:DASH complex"/>
    <property type="evidence" value="ECO:0007669"/>
    <property type="project" value="EnsemblFungi"/>
</dbReference>
<evidence type="ECO:0000256" key="18">
    <source>
        <dbReference type="ARBA" id="ARBA00044346"/>
    </source>
</evidence>
<dbReference type="GO" id="GO:0051010">
    <property type="term" value="F:microtubule plus-end binding"/>
    <property type="evidence" value="ECO:0007669"/>
    <property type="project" value="EnsemblFungi"/>
</dbReference>
<dbReference type="RefSeq" id="XP_003648201.1">
    <property type="nucleotide sequence ID" value="XM_003648153.1"/>
</dbReference>
<keyword evidence="9" id="KW-0498">Mitosis</keyword>
<dbReference type="GO" id="GO:0051987">
    <property type="term" value="P:positive regulation of attachment of spindle microtubules to kinetochore"/>
    <property type="evidence" value="ECO:0007669"/>
    <property type="project" value="EnsemblFungi"/>
</dbReference>
<dbReference type="OMA" id="LIRDCNP"/>
<evidence type="ECO:0000256" key="11">
    <source>
        <dbReference type="ARBA" id="ARBA00022838"/>
    </source>
</evidence>
<dbReference type="Pfam" id="PF08657">
    <property type="entry name" value="DASH_Spc34"/>
    <property type="match status" value="1"/>
</dbReference>
<name>G8JX10_ERECY</name>
<evidence type="ECO:0000256" key="10">
    <source>
        <dbReference type="ARBA" id="ARBA00022829"/>
    </source>
</evidence>
<reference evidence="21" key="1">
    <citation type="journal article" date="2012" name="G3 (Bethesda)">
        <title>Pichia sorbitophila, an interspecies yeast hybrid reveals early steps of genome resolution following polyploidization.</title>
        <authorList>
            <person name="Leh Louis V."/>
            <person name="Despons L."/>
            <person name="Friedrich A."/>
            <person name="Martin T."/>
            <person name="Durrens P."/>
            <person name="Casaregola S."/>
            <person name="Neuveglise C."/>
            <person name="Fairhead C."/>
            <person name="Marck C."/>
            <person name="Cruz J.A."/>
            <person name="Straub M.L."/>
            <person name="Kugler V."/>
            <person name="Sacerdot C."/>
            <person name="Uzunov Z."/>
            <person name="Thierry A."/>
            <person name="Weiss S."/>
            <person name="Bleykasten C."/>
            <person name="De Montigny J."/>
            <person name="Jacques N."/>
            <person name="Jung P."/>
            <person name="Lemaire M."/>
            <person name="Mallet S."/>
            <person name="Morel G."/>
            <person name="Richard G.F."/>
            <person name="Sarkar A."/>
            <person name="Savel G."/>
            <person name="Schacherer J."/>
            <person name="Seret M.L."/>
            <person name="Talla E."/>
            <person name="Samson G."/>
            <person name="Jubin C."/>
            <person name="Poulain J."/>
            <person name="Vacherie B."/>
            <person name="Barbe V."/>
            <person name="Pelletier E."/>
            <person name="Sherman D.J."/>
            <person name="Westhof E."/>
            <person name="Weissenbach J."/>
            <person name="Baret P.V."/>
            <person name="Wincker P."/>
            <person name="Gaillardin C."/>
            <person name="Dujon B."/>
            <person name="Souciet J.L."/>
        </authorList>
    </citation>
    <scope>NUCLEOTIDE SEQUENCE [LARGE SCALE GENOMIC DNA]</scope>
    <source>
        <strain evidence="21">CBS 270.75 / DBVPG 7215 / KCTC 17166 / NRRL Y-17582</strain>
    </source>
</reference>
<evidence type="ECO:0000256" key="16">
    <source>
        <dbReference type="ARBA" id="ARBA00023328"/>
    </source>
</evidence>
<evidence type="ECO:0000313" key="21">
    <source>
        <dbReference type="Proteomes" id="UP000006790"/>
    </source>
</evidence>
<dbReference type="HOGENOM" id="CLU_970457_0_0_1"/>